<keyword evidence="2" id="KW-1185">Reference proteome</keyword>
<dbReference type="EMBL" id="JALJOS010000081">
    <property type="protein sequence ID" value="KAK9816281.1"/>
    <property type="molecule type" value="Genomic_DNA"/>
</dbReference>
<comment type="caution">
    <text evidence="1">The sequence shown here is derived from an EMBL/GenBank/DDBJ whole genome shotgun (WGS) entry which is preliminary data.</text>
</comment>
<proteinExistence type="predicted"/>
<name>A0AAW1PRH4_9CHLO</name>
<dbReference type="PANTHER" id="PTHR47434">
    <property type="entry name" value="PROTEIN PTST HOMOLOG 3, CHLOROPLASTIC"/>
    <property type="match status" value="1"/>
</dbReference>
<organism evidence="1 2">
    <name type="scientific">Apatococcus lobatus</name>
    <dbReference type="NCBI Taxonomy" id="904363"/>
    <lineage>
        <taxon>Eukaryota</taxon>
        <taxon>Viridiplantae</taxon>
        <taxon>Chlorophyta</taxon>
        <taxon>core chlorophytes</taxon>
        <taxon>Trebouxiophyceae</taxon>
        <taxon>Chlorellales</taxon>
        <taxon>Chlorellaceae</taxon>
        <taxon>Apatococcus</taxon>
    </lineage>
</organism>
<accession>A0AAW1PRH4</accession>
<dbReference type="Proteomes" id="UP001438707">
    <property type="component" value="Unassembled WGS sequence"/>
</dbReference>
<dbReference type="AlphaFoldDB" id="A0AAW1PRH4"/>
<gene>
    <name evidence="1" type="ORF">WJX74_002592</name>
</gene>
<dbReference type="Gene3D" id="2.30.30.240">
    <property type="entry name" value="PRC-barrel domain"/>
    <property type="match status" value="1"/>
</dbReference>
<sequence length="443" mass="49996">MPSTLRVLLRPLCAYSQSPRHLQNYCVKLPCGQPVGKVQKVLRLDEPNKNPLLSVQRVWTEAPGPLQSVLEPTAEAPHAIPYMGALHMEEHLIPFVPDVVVKIDRKAHVLTINPPHGLLEIGRQRRLMRLLEPELAGHGRLGKDVAGTRFMPTQAELQRAGRKDLVKRIHDAGGFCLVAQHLGRRLHRSPPGFWDNLDNIDNELTWFILHSWKLQRMQAHGPSLWYNPVLGIVQVEKPTFPESIHVASQPEPVLMDAPAHRVMPTRKQLEAGGRYDLTAAIARQGGYLSVAERLDRHRLWPRPENVMLDDMEHLQRQLMHFMQDHHLPEGTLPTAQALLEHGRNDIHYAIMRSGGFQLVAKNLGWTTASKPMHRQGLAAVAAKIHEHMQQHDLADLPTFKELREADLKDLARAMQVHSSAAVAGQLGLTARRRGRPKSEDLHT</sequence>
<reference evidence="1 2" key="1">
    <citation type="journal article" date="2024" name="Nat. Commun.">
        <title>Phylogenomics reveals the evolutionary origins of lichenization in chlorophyte algae.</title>
        <authorList>
            <person name="Puginier C."/>
            <person name="Libourel C."/>
            <person name="Otte J."/>
            <person name="Skaloud P."/>
            <person name="Haon M."/>
            <person name="Grisel S."/>
            <person name="Petersen M."/>
            <person name="Berrin J.G."/>
            <person name="Delaux P.M."/>
            <person name="Dal Grande F."/>
            <person name="Keller J."/>
        </authorList>
    </citation>
    <scope>NUCLEOTIDE SEQUENCE [LARGE SCALE GENOMIC DNA]</scope>
    <source>
        <strain evidence="1 2">SAG 2145</strain>
    </source>
</reference>
<protein>
    <submittedName>
        <fullName evidence="1">Uncharacterized protein</fullName>
    </submittedName>
</protein>
<evidence type="ECO:0000313" key="1">
    <source>
        <dbReference type="EMBL" id="KAK9816281.1"/>
    </source>
</evidence>
<evidence type="ECO:0000313" key="2">
    <source>
        <dbReference type="Proteomes" id="UP001438707"/>
    </source>
</evidence>